<dbReference type="InterPro" id="IPR043519">
    <property type="entry name" value="NT_sf"/>
</dbReference>
<dbReference type="EC" id="2.7.7.19" evidence="2"/>
<evidence type="ECO:0000256" key="1">
    <source>
        <dbReference type="ARBA" id="ARBA00008593"/>
    </source>
</evidence>
<dbReference type="Gene3D" id="3.30.460.10">
    <property type="entry name" value="Beta Polymerase, domain 2"/>
    <property type="match status" value="1"/>
</dbReference>
<evidence type="ECO:0000256" key="4">
    <source>
        <dbReference type="ARBA" id="ARBA00022842"/>
    </source>
</evidence>
<sequence length="712" mass="77229">MTAAIDTEFSIGDEFIGFDDLASEAGPSRSQSPPSQPASSSAKGKGRANDTDTDRYDYDDSSAAESKSGKKRKGKGKEVPPRKKAKGENGPITGPRNKKEEDMANNRHAPWAVNVDWERCADTAEMLNDEVRAFYDHMSPSLEEYTVRRDLIDYLSALIRSNFPGAEVTPFGSWQTQLYLPTGDIDLVVYNPQLENAPRNKVVNFLHALAALMKRRLANQVVVIAKAKVPIVKFATSDGEINIDISVNQTNGISAGKIMRHYLDAFPGSRELILVIKAFLQQRSMNEVFSGGLGSYSVICLVLSFLQLHPKIRRSEINPLNNLGVLLMEFFELYGRSFNYNDVGISLRRGGSYYSKRQRGWANFNNQPWLLSVEDPQDVDNDISRTSFGIREVKLVLAGAYDILGGVLSERAEQLKKGQIGHLRASELSILGSILGEHPKAVKFRTHLKAMHAERRVQRLIGKDLGRLPDDLPDVHPPPPRSRSAKGSKSSKALQAPPEPKRARKARTPSPAGKDEFNAILVDDDSDPEPGAVWESESSGSERAAPRKGKAKPKARKARKAPSESGSEDGEILEEQPKARGLQIKGVASRLSVSEDEVDFEALAASRAESPEESRYDLGKANGKASKAGSRAGSKAPASKAASVNGSKAGSKAGSAAGSKAPSRAGSATPAVPPSPGASSRKVKTSERKAFWAAKAGQAVDEEEEDYVVLSD</sequence>
<dbReference type="Gene3D" id="1.10.1410.10">
    <property type="match status" value="1"/>
</dbReference>
<feature type="compositionally biased region" description="Acidic residues" evidence="5">
    <location>
        <begin position="700"/>
        <end position="712"/>
    </location>
</feature>
<dbReference type="InterPro" id="IPR002058">
    <property type="entry name" value="PAP_assoc"/>
</dbReference>
<dbReference type="EMBL" id="CP086716">
    <property type="protein sequence ID" value="WOO80183.1"/>
    <property type="molecule type" value="Genomic_DNA"/>
</dbReference>
<dbReference type="GO" id="GO:0003729">
    <property type="term" value="F:mRNA binding"/>
    <property type="evidence" value="ECO:0007669"/>
    <property type="project" value="TreeGrafter"/>
</dbReference>
<gene>
    <name evidence="8" type="primary">PAP2</name>
    <name evidence="8" type="ORF">LOC62_03G003694</name>
</gene>
<dbReference type="GO" id="GO:0031123">
    <property type="term" value="P:RNA 3'-end processing"/>
    <property type="evidence" value="ECO:0007669"/>
    <property type="project" value="TreeGrafter"/>
</dbReference>
<evidence type="ECO:0000313" key="8">
    <source>
        <dbReference type="EMBL" id="WOO80183.1"/>
    </source>
</evidence>
<evidence type="ECO:0000256" key="2">
    <source>
        <dbReference type="ARBA" id="ARBA00012388"/>
    </source>
</evidence>
<dbReference type="GeneID" id="87806935"/>
<feature type="region of interest" description="Disordered" evidence="5">
    <location>
        <begin position="462"/>
        <end position="583"/>
    </location>
</feature>
<feature type="region of interest" description="Disordered" evidence="5">
    <location>
        <begin position="1"/>
        <end position="105"/>
    </location>
</feature>
<proteinExistence type="inferred from homology"/>
<feature type="compositionally biased region" description="Low complexity" evidence="5">
    <location>
        <begin position="619"/>
        <end position="668"/>
    </location>
</feature>
<dbReference type="PANTHER" id="PTHR23092">
    <property type="entry name" value="POLY(A) RNA POLYMERASE"/>
    <property type="match status" value="1"/>
</dbReference>
<dbReference type="GO" id="GO:0046872">
    <property type="term" value="F:metal ion binding"/>
    <property type="evidence" value="ECO:0007669"/>
    <property type="project" value="UniProtKB-KW"/>
</dbReference>
<dbReference type="PANTHER" id="PTHR23092:SF15">
    <property type="entry name" value="INACTIVE NON-CANONICAL POLY(A) RNA POLYMERASE PROTEIN TRF4-2-RELATED"/>
    <property type="match status" value="1"/>
</dbReference>
<evidence type="ECO:0000313" key="9">
    <source>
        <dbReference type="Proteomes" id="UP000827549"/>
    </source>
</evidence>
<evidence type="ECO:0000259" key="7">
    <source>
        <dbReference type="Pfam" id="PF22600"/>
    </source>
</evidence>
<dbReference type="GO" id="GO:0010605">
    <property type="term" value="P:negative regulation of macromolecule metabolic process"/>
    <property type="evidence" value="ECO:0007669"/>
    <property type="project" value="UniProtKB-ARBA"/>
</dbReference>
<feature type="domain" description="Poly(A) RNA polymerase mitochondrial-like central palm" evidence="7">
    <location>
        <begin position="127"/>
        <end position="263"/>
    </location>
</feature>
<comment type="similarity">
    <text evidence="1">Belongs to the DNA polymerase type-B-like family.</text>
</comment>
<evidence type="ECO:0000256" key="5">
    <source>
        <dbReference type="SAM" id="MobiDB-lite"/>
    </source>
</evidence>
<name>A0AAF0YAS5_9TREE</name>
<dbReference type="InterPro" id="IPR054708">
    <property type="entry name" value="MTPAP-like_central"/>
</dbReference>
<protein>
    <recommendedName>
        <fullName evidence="2">polynucleotide adenylyltransferase</fullName>
        <ecNumber evidence="2">2.7.7.19</ecNumber>
    </recommendedName>
</protein>
<dbReference type="RefSeq" id="XP_062626215.1">
    <property type="nucleotide sequence ID" value="XM_062770231.1"/>
</dbReference>
<accession>A0AAF0YAS5</accession>
<evidence type="ECO:0000259" key="6">
    <source>
        <dbReference type="Pfam" id="PF03828"/>
    </source>
</evidence>
<reference evidence="8" key="1">
    <citation type="submission" date="2023-10" db="EMBL/GenBank/DDBJ databases">
        <authorList>
            <person name="Noh H."/>
        </authorList>
    </citation>
    <scope>NUCLEOTIDE SEQUENCE</scope>
    <source>
        <strain evidence="8">DUCC4014</strain>
    </source>
</reference>
<feature type="compositionally biased region" description="Basic and acidic residues" evidence="5">
    <location>
        <begin position="609"/>
        <end position="618"/>
    </location>
</feature>
<dbReference type="SUPFAM" id="SSF81301">
    <property type="entry name" value="Nucleotidyltransferase"/>
    <property type="match status" value="1"/>
</dbReference>
<evidence type="ECO:0000256" key="3">
    <source>
        <dbReference type="ARBA" id="ARBA00022723"/>
    </source>
</evidence>
<dbReference type="GO" id="GO:0043634">
    <property type="term" value="P:polyadenylation-dependent ncRNA catabolic process"/>
    <property type="evidence" value="ECO:0007669"/>
    <property type="project" value="TreeGrafter"/>
</dbReference>
<feature type="compositionally biased region" description="Basic and acidic residues" evidence="5">
    <location>
        <begin position="47"/>
        <end position="58"/>
    </location>
</feature>
<keyword evidence="3" id="KW-0479">Metal-binding</keyword>
<organism evidence="8 9">
    <name type="scientific">Vanrija pseudolonga</name>
    <dbReference type="NCBI Taxonomy" id="143232"/>
    <lineage>
        <taxon>Eukaryota</taxon>
        <taxon>Fungi</taxon>
        <taxon>Dikarya</taxon>
        <taxon>Basidiomycota</taxon>
        <taxon>Agaricomycotina</taxon>
        <taxon>Tremellomycetes</taxon>
        <taxon>Trichosporonales</taxon>
        <taxon>Trichosporonaceae</taxon>
        <taxon>Vanrija</taxon>
    </lineage>
</organism>
<dbReference type="FunFam" id="1.10.1410.10:FF:000003">
    <property type="entry name" value="non-canonical poly(A) RNA polymerase PAPD7"/>
    <property type="match status" value="1"/>
</dbReference>
<feature type="domain" description="PAP-associated" evidence="6">
    <location>
        <begin position="322"/>
        <end position="381"/>
    </location>
</feature>
<feature type="compositionally biased region" description="Low complexity" evidence="5">
    <location>
        <begin position="27"/>
        <end position="42"/>
    </location>
</feature>
<dbReference type="GO" id="GO:0031499">
    <property type="term" value="C:TRAMP complex"/>
    <property type="evidence" value="ECO:0007669"/>
    <property type="project" value="TreeGrafter"/>
</dbReference>
<keyword evidence="4" id="KW-0460">Magnesium</keyword>
<dbReference type="CDD" id="cd05402">
    <property type="entry name" value="NT_PAP_TUTase"/>
    <property type="match status" value="1"/>
</dbReference>
<dbReference type="SUPFAM" id="SSF81631">
    <property type="entry name" value="PAP/OAS1 substrate-binding domain"/>
    <property type="match status" value="1"/>
</dbReference>
<dbReference type="GO" id="GO:1990817">
    <property type="term" value="F:poly(A) RNA polymerase activity"/>
    <property type="evidence" value="ECO:0007669"/>
    <property type="project" value="UniProtKB-EC"/>
</dbReference>
<feature type="compositionally biased region" description="Basic residues" evidence="5">
    <location>
        <begin position="546"/>
        <end position="560"/>
    </location>
</feature>
<dbReference type="GO" id="GO:0005730">
    <property type="term" value="C:nucleolus"/>
    <property type="evidence" value="ECO:0007669"/>
    <property type="project" value="TreeGrafter"/>
</dbReference>
<dbReference type="AlphaFoldDB" id="A0AAF0YAS5"/>
<feature type="compositionally biased region" description="Basic and acidic residues" evidence="5">
    <location>
        <begin position="462"/>
        <end position="474"/>
    </location>
</feature>
<keyword evidence="9" id="KW-1185">Reference proteome</keyword>
<dbReference type="Proteomes" id="UP000827549">
    <property type="component" value="Chromosome 3"/>
</dbReference>
<dbReference type="Pfam" id="PF03828">
    <property type="entry name" value="PAP_assoc"/>
    <property type="match status" value="1"/>
</dbReference>
<feature type="region of interest" description="Disordered" evidence="5">
    <location>
        <begin position="604"/>
        <end position="712"/>
    </location>
</feature>
<dbReference type="Pfam" id="PF22600">
    <property type="entry name" value="MTPAP-like_central"/>
    <property type="match status" value="1"/>
</dbReference>
<dbReference type="InterPro" id="IPR045862">
    <property type="entry name" value="Trf4-like"/>
</dbReference>